<evidence type="ECO:0000313" key="2">
    <source>
        <dbReference type="EMBL" id="AGL00248.1"/>
    </source>
</evidence>
<dbReference type="PROSITE" id="PS51257">
    <property type="entry name" value="PROKAR_LIPOPROTEIN"/>
    <property type="match status" value="1"/>
</dbReference>
<reference evidence="2 3" key="1">
    <citation type="submission" date="2012-01" db="EMBL/GenBank/DDBJ databases">
        <title>Complete sequence of Desulfotomaculum gibsoniae DSM 7213.</title>
        <authorList>
            <consortium name="US DOE Joint Genome Institute"/>
            <person name="Lucas S."/>
            <person name="Han J."/>
            <person name="Lapidus A."/>
            <person name="Cheng J.-F."/>
            <person name="Goodwin L."/>
            <person name="Pitluck S."/>
            <person name="Peters L."/>
            <person name="Ovchinnikova G."/>
            <person name="Teshima H."/>
            <person name="Detter J.C."/>
            <person name="Han C."/>
            <person name="Tapia R."/>
            <person name="Land M."/>
            <person name="Hauser L."/>
            <person name="Kyrpides N."/>
            <person name="Ivanova N."/>
            <person name="Pagani I."/>
            <person name="Parshina S."/>
            <person name="Plugge C."/>
            <person name="Muyzer G."/>
            <person name="Kuever J."/>
            <person name="Ivanova A."/>
            <person name="Nazina T."/>
            <person name="Klenk H.-P."/>
            <person name="Brambilla E."/>
            <person name="Spring S."/>
            <person name="Stams A.F."/>
            <person name="Woyke T."/>
        </authorList>
    </citation>
    <scope>NUCLEOTIDE SEQUENCE [LARGE SCALE GENOMIC DNA]</scope>
    <source>
        <strain evidence="2 3">DSM 7213</strain>
    </source>
</reference>
<dbReference type="AlphaFoldDB" id="R4KAN1"/>
<accession>R4KAN1</accession>
<keyword evidence="1" id="KW-0732">Signal</keyword>
<sequence>MNSRKFTILATLTLFLISLTFLYGCGGQDNKSGTQVNSNQQQAEEQYKIRLNHGLPQEHFMALEIQEWADLVEQKSDGRLKIEMYPSAQLYKDPDLIQAVRSGVIEAGATYNFLFENLIPEFEPLVFPRIMTSTRHMHNVINGDVGNILMSRVEENDMKVLSWLYWPVETTGTISNKPIHVPSDMKGMKFRTTGGIQAVLLKKVGASSSYISGAEMYMALQRRTIDGGLQNNFAHVLDRKFYEVSPYYTITKMGQTVDLIIINKKFYDSLPVDLQQILVDSGREMQEKSVTIAEDRYEKLLPEMKSVMKEVILLTKEEEESWDKLSQEVWQETLDKADPETRKIADEIIKMR</sequence>
<dbReference type="eggNOG" id="COG1638">
    <property type="taxonomic scope" value="Bacteria"/>
</dbReference>
<dbReference type="CDD" id="cd13603">
    <property type="entry name" value="PBP2_TRAP_Siap_TeaA_like"/>
    <property type="match status" value="1"/>
</dbReference>
<dbReference type="NCBIfam" id="NF037995">
    <property type="entry name" value="TRAP_S1"/>
    <property type="match status" value="1"/>
</dbReference>
<dbReference type="STRING" id="767817.Desgi_0693"/>
<evidence type="ECO:0000256" key="1">
    <source>
        <dbReference type="ARBA" id="ARBA00022729"/>
    </source>
</evidence>
<dbReference type="KEGG" id="dgi:Desgi_0693"/>
<dbReference type="Pfam" id="PF03480">
    <property type="entry name" value="DctP"/>
    <property type="match status" value="1"/>
</dbReference>
<dbReference type="EMBL" id="CP003273">
    <property type="protein sequence ID" value="AGL00248.1"/>
    <property type="molecule type" value="Genomic_DNA"/>
</dbReference>
<dbReference type="HOGENOM" id="CLU_036176_1_3_9"/>
<dbReference type="Gene3D" id="3.40.190.170">
    <property type="entry name" value="Bacterial extracellular solute-binding protein, family 7"/>
    <property type="match status" value="1"/>
</dbReference>
<dbReference type="InterPro" id="IPR018389">
    <property type="entry name" value="DctP_fam"/>
</dbReference>
<organism evidence="2 3">
    <name type="scientific">Desulfoscipio gibsoniae DSM 7213</name>
    <dbReference type="NCBI Taxonomy" id="767817"/>
    <lineage>
        <taxon>Bacteria</taxon>
        <taxon>Bacillati</taxon>
        <taxon>Bacillota</taxon>
        <taxon>Clostridia</taxon>
        <taxon>Eubacteriales</taxon>
        <taxon>Desulfallaceae</taxon>
        <taxon>Desulfoscipio</taxon>
    </lineage>
</organism>
<keyword evidence="3" id="KW-1185">Reference proteome</keyword>
<dbReference type="InterPro" id="IPR038404">
    <property type="entry name" value="TRAP_DctP_sf"/>
</dbReference>
<dbReference type="RefSeq" id="WP_006520896.1">
    <property type="nucleotide sequence ID" value="NC_021184.1"/>
</dbReference>
<protein>
    <submittedName>
        <fullName evidence="2">TRAP-type C4-dicarboxylate transport system, periplasmic component</fullName>
    </submittedName>
</protein>
<dbReference type="PANTHER" id="PTHR33376">
    <property type="match status" value="1"/>
</dbReference>
<dbReference type="Proteomes" id="UP000013520">
    <property type="component" value="Chromosome"/>
</dbReference>
<name>R4KAN1_9FIRM</name>
<dbReference type="PANTHER" id="PTHR33376:SF15">
    <property type="entry name" value="BLL6794 PROTEIN"/>
    <property type="match status" value="1"/>
</dbReference>
<evidence type="ECO:0000313" key="3">
    <source>
        <dbReference type="Proteomes" id="UP000013520"/>
    </source>
</evidence>
<dbReference type="OrthoDB" id="9815946at2"/>
<proteinExistence type="predicted"/>
<dbReference type="GO" id="GO:0055085">
    <property type="term" value="P:transmembrane transport"/>
    <property type="evidence" value="ECO:0007669"/>
    <property type="project" value="InterPro"/>
</dbReference>
<gene>
    <name evidence="2" type="ORF">Desgi_0693</name>
</gene>